<dbReference type="PROSITE" id="PS51123">
    <property type="entry name" value="OMPA_2"/>
    <property type="match status" value="1"/>
</dbReference>
<proteinExistence type="inferred from homology"/>
<dbReference type="InterPro" id="IPR006665">
    <property type="entry name" value="OmpA-like"/>
</dbReference>
<dbReference type="InterPro" id="IPR050330">
    <property type="entry name" value="Bact_OuterMem_StrucFunc"/>
</dbReference>
<dbReference type="CDD" id="cd07185">
    <property type="entry name" value="OmpA_C-like"/>
    <property type="match status" value="1"/>
</dbReference>
<reference evidence="11 12" key="1">
    <citation type="submission" date="2017-04" db="EMBL/GenBank/DDBJ databases">
        <title>Whole genome sequence of Bdellovibrio bacteriovorus strain SSB218315.</title>
        <authorList>
            <person name="Oyedara O."/>
            <person name="Rodriguez-Perez M.A."/>
        </authorList>
    </citation>
    <scope>NUCLEOTIDE SEQUENCE [LARGE SCALE GENOMIC DNA]</scope>
    <source>
        <strain evidence="11 12">SSB218315</strain>
    </source>
</reference>
<name>A0A1Z3NC32_BDEBC</name>
<dbReference type="InterPro" id="IPR025713">
    <property type="entry name" value="MotB-like_N_dom"/>
</dbReference>
<comment type="subcellular location">
    <subcellularLocation>
        <location evidence="1">Cell membrane</location>
        <topology evidence="1">Single-pass membrane protein</topology>
    </subcellularLocation>
</comment>
<gene>
    <name evidence="11" type="ORF">B9G79_16375</name>
</gene>
<organism evidence="11 12">
    <name type="scientific">Bdellovibrio bacteriovorus</name>
    <dbReference type="NCBI Taxonomy" id="959"/>
    <lineage>
        <taxon>Bacteria</taxon>
        <taxon>Pseudomonadati</taxon>
        <taxon>Bdellovibrionota</taxon>
        <taxon>Bdellovibrionia</taxon>
        <taxon>Bdellovibrionales</taxon>
        <taxon>Pseudobdellovibrionaceae</taxon>
        <taxon>Bdellovibrio</taxon>
    </lineage>
</organism>
<dbReference type="Pfam" id="PF13677">
    <property type="entry name" value="MotB_plug"/>
    <property type="match status" value="1"/>
</dbReference>
<feature type="region of interest" description="Disordered" evidence="8">
    <location>
        <begin position="1"/>
        <end position="21"/>
    </location>
</feature>
<dbReference type="EMBL" id="CP020946">
    <property type="protein sequence ID" value="ASD65030.1"/>
    <property type="molecule type" value="Genomic_DNA"/>
</dbReference>
<feature type="transmembrane region" description="Helical" evidence="9">
    <location>
        <begin position="29"/>
        <end position="47"/>
    </location>
</feature>
<feature type="compositionally biased region" description="Basic residues" evidence="8">
    <location>
        <begin position="1"/>
        <end position="11"/>
    </location>
</feature>
<keyword evidence="4 9" id="KW-0812">Transmembrane</keyword>
<evidence type="ECO:0000256" key="7">
    <source>
        <dbReference type="PROSITE-ProRule" id="PRU00473"/>
    </source>
</evidence>
<keyword evidence="6 7" id="KW-0472">Membrane</keyword>
<dbReference type="GO" id="GO:0005886">
    <property type="term" value="C:plasma membrane"/>
    <property type="evidence" value="ECO:0007669"/>
    <property type="project" value="UniProtKB-SubCell"/>
</dbReference>
<evidence type="ECO:0000256" key="2">
    <source>
        <dbReference type="ARBA" id="ARBA00008914"/>
    </source>
</evidence>
<keyword evidence="5 9" id="KW-1133">Transmembrane helix</keyword>
<keyword evidence="11" id="KW-0966">Cell projection</keyword>
<evidence type="ECO:0000256" key="6">
    <source>
        <dbReference type="ARBA" id="ARBA00023136"/>
    </source>
</evidence>
<accession>A0A1Z3NC32</accession>
<evidence type="ECO:0000256" key="3">
    <source>
        <dbReference type="ARBA" id="ARBA00022475"/>
    </source>
</evidence>
<evidence type="ECO:0000313" key="11">
    <source>
        <dbReference type="EMBL" id="ASD65030.1"/>
    </source>
</evidence>
<dbReference type="Gene3D" id="3.30.1330.60">
    <property type="entry name" value="OmpA-like domain"/>
    <property type="match status" value="1"/>
</dbReference>
<comment type="similarity">
    <text evidence="2">Belongs to the MotB family.</text>
</comment>
<dbReference type="SUPFAM" id="SSF103088">
    <property type="entry name" value="OmpA-like"/>
    <property type="match status" value="1"/>
</dbReference>
<dbReference type="Pfam" id="PF00691">
    <property type="entry name" value="OmpA"/>
    <property type="match status" value="1"/>
</dbReference>
<feature type="region of interest" description="Disordered" evidence="8">
    <location>
        <begin position="278"/>
        <end position="319"/>
    </location>
</feature>
<evidence type="ECO:0000256" key="8">
    <source>
        <dbReference type="SAM" id="MobiDB-lite"/>
    </source>
</evidence>
<feature type="domain" description="OmpA-like" evidence="10">
    <location>
        <begin position="105"/>
        <end position="235"/>
    </location>
</feature>
<evidence type="ECO:0000256" key="5">
    <source>
        <dbReference type="ARBA" id="ARBA00022989"/>
    </source>
</evidence>
<evidence type="ECO:0000256" key="4">
    <source>
        <dbReference type="ARBA" id="ARBA00022692"/>
    </source>
</evidence>
<dbReference type="Proteomes" id="UP000197003">
    <property type="component" value="Chromosome"/>
</dbReference>
<protein>
    <submittedName>
        <fullName evidence="11">Flagellar motor protein MotB</fullName>
    </submittedName>
</protein>
<keyword evidence="3" id="KW-1003">Cell membrane</keyword>
<sequence>MSGSSGHRRRKPHEEPHTHNAAHDESNWLVSYADMMTLLFGFFVLMYSMSRFDSNKFDLVSKEIAKYFGGNVSQSSLMIVEQKIVNILKGSGEMQGVEISRGNDPNTLALKFDGSVLFESGAVDLKPAAAPTLNKVVAAIKSVKGVEKISIEGHTDNDPFVASDGPIRSNWELSALRASSVLRYFEERYVDSKIMSATGYGQTRPLKPNQDEKGADIAANKAENRRVIVTLTLNDAEAAYKLQQKQFTKKLTAKEVEEQKREAELQERMKNAQAKYQQMQEKYKAAQEEKRKQQQLERMEKQIRQLEKKTEEFQKDLTQ</sequence>
<feature type="compositionally biased region" description="Basic and acidic residues" evidence="8">
    <location>
        <begin position="281"/>
        <end position="319"/>
    </location>
</feature>
<dbReference type="AlphaFoldDB" id="A0A1Z3NC32"/>
<keyword evidence="11" id="KW-0969">Cilium</keyword>
<dbReference type="PANTHER" id="PTHR30329:SF21">
    <property type="entry name" value="LIPOPROTEIN YIAD-RELATED"/>
    <property type="match status" value="1"/>
</dbReference>
<keyword evidence="11" id="KW-0282">Flagellum</keyword>
<evidence type="ECO:0000313" key="12">
    <source>
        <dbReference type="Proteomes" id="UP000197003"/>
    </source>
</evidence>
<dbReference type="RefSeq" id="WP_088566444.1">
    <property type="nucleotide sequence ID" value="NZ_CP020946.1"/>
</dbReference>
<evidence type="ECO:0000256" key="9">
    <source>
        <dbReference type="SAM" id="Phobius"/>
    </source>
</evidence>
<evidence type="ECO:0000256" key="1">
    <source>
        <dbReference type="ARBA" id="ARBA00004162"/>
    </source>
</evidence>
<evidence type="ECO:0000259" key="10">
    <source>
        <dbReference type="PROSITE" id="PS51123"/>
    </source>
</evidence>
<dbReference type="OrthoDB" id="5298698at2"/>
<dbReference type="PANTHER" id="PTHR30329">
    <property type="entry name" value="STATOR ELEMENT OF FLAGELLAR MOTOR COMPLEX"/>
    <property type="match status" value="1"/>
</dbReference>
<dbReference type="InterPro" id="IPR036737">
    <property type="entry name" value="OmpA-like_sf"/>
</dbReference>
<feature type="compositionally biased region" description="Basic and acidic residues" evidence="8">
    <location>
        <begin position="12"/>
        <end position="21"/>
    </location>
</feature>